<dbReference type="Gene3D" id="3.10.129.10">
    <property type="entry name" value="Hotdog Thioesterase"/>
    <property type="match status" value="1"/>
</dbReference>
<organism evidence="1 2">
    <name type="scientific">Austwickia chelonae NBRC 105200</name>
    <dbReference type="NCBI Taxonomy" id="1184607"/>
    <lineage>
        <taxon>Bacteria</taxon>
        <taxon>Bacillati</taxon>
        <taxon>Actinomycetota</taxon>
        <taxon>Actinomycetes</taxon>
        <taxon>Micrococcales</taxon>
        <taxon>Dermatophilaceae</taxon>
        <taxon>Austwickia</taxon>
    </lineage>
</organism>
<comment type="caution">
    <text evidence="1">The sequence shown here is derived from an EMBL/GenBank/DDBJ whole genome shotgun (WGS) entry which is preliminary data.</text>
</comment>
<gene>
    <name evidence="1" type="ORF">AUCHE_08_05230</name>
</gene>
<dbReference type="OrthoDB" id="9796589at2"/>
<dbReference type="EMBL" id="BAGZ01000008">
    <property type="protein sequence ID" value="GAB78277.1"/>
    <property type="molecule type" value="Genomic_DNA"/>
</dbReference>
<evidence type="ECO:0000313" key="2">
    <source>
        <dbReference type="Proteomes" id="UP000008495"/>
    </source>
</evidence>
<dbReference type="InterPro" id="IPR048274">
    <property type="entry name" value="MC_hydratase"/>
</dbReference>
<dbReference type="STRING" id="100225.SAMN05421595_0794"/>
<reference evidence="1 2" key="1">
    <citation type="submission" date="2012-08" db="EMBL/GenBank/DDBJ databases">
        <title>Whole genome shotgun sequence of Austwickia chelonae NBRC 105200.</title>
        <authorList>
            <person name="Yoshida I."/>
            <person name="Hosoyama A."/>
            <person name="Tsuchikane K."/>
            <person name="Katsumata H."/>
            <person name="Ando Y."/>
            <person name="Ohji S."/>
            <person name="Hamada M."/>
            <person name="Tamura T."/>
            <person name="Yamazoe A."/>
            <person name="Yamazaki S."/>
            <person name="Fujita N."/>
        </authorList>
    </citation>
    <scope>NUCLEOTIDE SEQUENCE [LARGE SCALE GENOMIC DNA]</scope>
    <source>
        <strain evidence="1 2">NBRC 105200</strain>
    </source>
</reference>
<dbReference type="eggNOG" id="COG2030">
    <property type="taxonomic scope" value="Bacteria"/>
</dbReference>
<evidence type="ECO:0000313" key="1">
    <source>
        <dbReference type="EMBL" id="GAB78277.1"/>
    </source>
</evidence>
<dbReference type="GO" id="GO:0016829">
    <property type="term" value="F:lyase activity"/>
    <property type="evidence" value="ECO:0007669"/>
    <property type="project" value="InterPro"/>
</dbReference>
<dbReference type="Proteomes" id="UP000008495">
    <property type="component" value="Unassembled WGS sequence"/>
</dbReference>
<dbReference type="SUPFAM" id="SSF54637">
    <property type="entry name" value="Thioesterase/thiol ester dehydrase-isomerase"/>
    <property type="match status" value="2"/>
</dbReference>
<dbReference type="AlphaFoldDB" id="K6W8X3"/>
<dbReference type="InterPro" id="IPR052342">
    <property type="entry name" value="MCH/BMMD"/>
</dbReference>
<sequence>MSAKVTSGNYFEDFEIGQRLRHATPRTVSDGDVAFYQALYGSRFATTSSATFAAACGQERLPVDSLLVFHIVFGKTVPDVSINAVANLGYAGGVFGAPVYPGDTLTTTSEVEGLKENSNGRTGVVYVHSTGVNQRDEVVLDYHRWVMVNKRDHSSPAPETVLPSLPDAVPVESLHVPWQIAKGTYDTELAGSPYLWDDYEVGERIDHVDGNTIEEADHMMATRLYQNTAKVHFNQHTEGQGRNGRRIVYGGNIISLARALSFNGLGNALSVAAINAGSHTNPTFAGHTVYAWSEVLDRMAIPGRDDIGALRLRTVATKDRACADFPYQGEDGKCLPEVTLDFDYTVFMPRR</sequence>
<dbReference type="InterPro" id="IPR016790">
    <property type="entry name" value="Thiol_ester_hydratase_Rv0216"/>
</dbReference>
<dbReference type="InterPro" id="IPR029069">
    <property type="entry name" value="HotDog_dom_sf"/>
</dbReference>
<dbReference type="CDD" id="cd03451">
    <property type="entry name" value="FkbR2"/>
    <property type="match status" value="2"/>
</dbReference>
<dbReference type="PIRSF" id="PIRSF021494">
    <property type="entry name" value="Rv0216_prd"/>
    <property type="match status" value="1"/>
</dbReference>
<protein>
    <submittedName>
        <fullName evidence="1">Uncharacterized protein</fullName>
    </submittedName>
</protein>
<dbReference type="PANTHER" id="PTHR43664">
    <property type="entry name" value="MONOAMINE OXIDASE-RELATED"/>
    <property type="match status" value="1"/>
</dbReference>
<name>K6W8X3_9MICO</name>
<dbReference type="PANTHER" id="PTHR43664:SF1">
    <property type="entry name" value="BETA-METHYLMALYL-COA DEHYDRATASE"/>
    <property type="match status" value="1"/>
</dbReference>
<proteinExistence type="predicted"/>
<accession>K6W8X3</accession>
<dbReference type="Pfam" id="PF19315">
    <property type="entry name" value="MC_hydratase"/>
    <property type="match status" value="1"/>
</dbReference>
<dbReference type="RefSeq" id="WP_006503032.1">
    <property type="nucleotide sequence ID" value="NZ_BAGZ01000008.1"/>
</dbReference>
<keyword evidence="2" id="KW-1185">Reference proteome</keyword>